<comment type="similarity">
    <text evidence="2">Belongs to the PAF1 family.</text>
</comment>
<reference evidence="4 5" key="2">
    <citation type="submission" date="2016-05" db="EMBL/GenBank/DDBJ databases">
        <title>Lineage-specific infection strategies underlie the spectrum of fungal disease in amphibians.</title>
        <authorList>
            <person name="Cuomo C.A."/>
            <person name="Farrer R.A."/>
            <person name="James T."/>
            <person name="Longcore J."/>
            <person name="Birren B."/>
        </authorList>
    </citation>
    <scope>NUCLEOTIDE SEQUENCE [LARGE SCALE GENOMIC DNA]</scope>
    <source>
        <strain evidence="4 5">JEL423</strain>
    </source>
</reference>
<dbReference type="PANTHER" id="PTHR23188">
    <property type="entry name" value="RNA POLYMERASE II-ASSOCIATED FACTOR 1 HOMOLOG"/>
    <property type="match status" value="1"/>
</dbReference>
<dbReference type="PANTHER" id="PTHR23188:SF12">
    <property type="entry name" value="RNA POLYMERASE II-ASSOCIATED FACTOR 1 HOMOLOG"/>
    <property type="match status" value="1"/>
</dbReference>
<dbReference type="eggNOG" id="KOG2478">
    <property type="taxonomic scope" value="Eukaryota"/>
</dbReference>
<keyword evidence="3" id="KW-0539">Nucleus</keyword>
<dbReference type="GO" id="GO:0016593">
    <property type="term" value="C:Cdc73/Paf1 complex"/>
    <property type="evidence" value="ECO:0007669"/>
    <property type="project" value="InterPro"/>
</dbReference>
<dbReference type="Pfam" id="PF03985">
    <property type="entry name" value="Paf1"/>
    <property type="match status" value="1"/>
</dbReference>
<gene>
    <name evidence="4" type="ORF">BDEG_22936</name>
</gene>
<protein>
    <recommendedName>
        <fullName evidence="6">RNA polymerase II-associated factor 1 homolog</fullName>
    </recommendedName>
</protein>
<evidence type="ECO:0000256" key="3">
    <source>
        <dbReference type="ARBA" id="ARBA00023242"/>
    </source>
</evidence>
<dbReference type="GO" id="GO:0006368">
    <property type="term" value="P:transcription elongation by RNA polymerase II"/>
    <property type="evidence" value="ECO:0007669"/>
    <property type="project" value="InterPro"/>
</dbReference>
<evidence type="ECO:0000313" key="4">
    <source>
        <dbReference type="EMBL" id="OAJ39059.1"/>
    </source>
</evidence>
<sequence>MSNPKKVLQDFAFKLSYRNTLPEIPFDPKLLEHPFPKDRHYKYTYNSLYASTPHLVYAADDENGLPLNLLAHGYLENAFRNPHAALLQPNPDALDPEDLELLVPPVDAKLASDNAEATRVRPVVPWLRRTEYVAVEGKTYGRRADTGVETKMGISIKKDKHLSSLMDRSEEAQMLAIENTFETAAAATLSNLKHPTNPDLKLVEIFPIYPDFEFWPNLYQLVTFDDDPISRAPGGGATDADGTEYEHDLKLDRAIIKPIANPEDDTDFTMAFYTPTDASASAVREHRERQKHLMAQGHDIEDEDEDQSHEYKFRRDFDESVSKSNYPFCIELRKEEGGAFYSMLPKRMTLRKKRALNKRERDYDVEYEKPTKILVSHRELTAEEISERNTKMKDLLQRDDIDDE</sequence>
<evidence type="ECO:0000313" key="5">
    <source>
        <dbReference type="Proteomes" id="UP000077115"/>
    </source>
</evidence>
<dbReference type="OrthoDB" id="10260285at2759"/>
<dbReference type="STRING" id="403673.A0A177WG14"/>
<organism evidence="4 5">
    <name type="scientific">Batrachochytrium dendrobatidis (strain JEL423)</name>
    <dbReference type="NCBI Taxonomy" id="403673"/>
    <lineage>
        <taxon>Eukaryota</taxon>
        <taxon>Fungi</taxon>
        <taxon>Fungi incertae sedis</taxon>
        <taxon>Chytridiomycota</taxon>
        <taxon>Chytridiomycota incertae sedis</taxon>
        <taxon>Chytridiomycetes</taxon>
        <taxon>Rhizophydiales</taxon>
        <taxon>Rhizophydiales incertae sedis</taxon>
        <taxon>Batrachochytrium</taxon>
    </lineage>
</organism>
<evidence type="ECO:0000256" key="1">
    <source>
        <dbReference type="ARBA" id="ARBA00004123"/>
    </source>
</evidence>
<reference evidence="4 5" key="1">
    <citation type="submission" date="2006-10" db="EMBL/GenBank/DDBJ databases">
        <title>The Genome Sequence of Batrachochytrium dendrobatidis JEL423.</title>
        <authorList>
            <consortium name="The Broad Institute Genome Sequencing Platform"/>
            <person name="Birren B."/>
            <person name="Lander E."/>
            <person name="Galagan J."/>
            <person name="Cuomo C."/>
            <person name="Devon K."/>
            <person name="Jaffe D."/>
            <person name="Butler J."/>
            <person name="Alvarez P."/>
            <person name="Gnerre S."/>
            <person name="Grabherr M."/>
            <person name="Kleber M."/>
            <person name="Mauceli E."/>
            <person name="Brockman W."/>
            <person name="Young S."/>
            <person name="LaButti K."/>
            <person name="Sykes S."/>
            <person name="DeCaprio D."/>
            <person name="Crawford M."/>
            <person name="Koehrsen M."/>
            <person name="Engels R."/>
            <person name="Montgomery P."/>
            <person name="Pearson M."/>
            <person name="Howarth C."/>
            <person name="Larson L."/>
            <person name="White J."/>
            <person name="O'Leary S."/>
            <person name="Kodira C."/>
            <person name="Zeng Q."/>
            <person name="Yandava C."/>
            <person name="Alvarado L."/>
            <person name="Longcore J."/>
            <person name="James T."/>
        </authorList>
    </citation>
    <scope>NUCLEOTIDE SEQUENCE [LARGE SCALE GENOMIC DNA]</scope>
    <source>
        <strain evidence="4 5">JEL423</strain>
    </source>
</reference>
<dbReference type="GO" id="GO:0003682">
    <property type="term" value="F:chromatin binding"/>
    <property type="evidence" value="ECO:0007669"/>
    <property type="project" value="TreeGrafter"/>
</dbReference>
<name>A0A177WG14_BATDL</name>
<dbReference type="InterPro" id="IPR007133">
    <property type="entry name" value="RNA_pol_II-assoc_Paf1"/>
</dbReference>
<proteinExistence type="inferred from homology"/>
<accession>A0A177WG14</accession>
<comment type="subcellular location">
    <subcellularLocation>
        <location evidence="1">Nucleus</location>
    </subcellularLocation>
</comment>
<evidence type="ECO:0000256" key="2">
    <source>
        <dbReference type="ARBA" id="ARBA00007560"/>
    </source>
</evidence>
<dbReference type="GO" id="GO:0000993">
    <property type="term" value="F:RNA polymerase II complex binding"/>
    <property type="evidence" value="ECO:0007669"/>
    <property type="project" value="TreeGrafter"/>
</dbReference>
<dbReference type="Proteomes" id="UP000077115">
    <property type="component" value="Unassembled WGS sequence"/>
</dbReference>
<evidence type="ECO:0008006" key="6">
    <source>
        <dbReference type="Google" id="ProtNLM"/>
    </source>
</evidence>
<dbReference type="EMBL" id="DS022302">
    <property type="protein sequence ID" value="OAJ39059.1"/>
    <property type="molecule type" value="Genomic_DNA"/>
</dbReference>
<dbReference type="VEuPathDB" id="FungiDB:BDEG_22936"/>
<dbReference type="AlphaFoldDB" id="A0A177WG14"/>